<evidence type="ECO:0000256" key="8">
    <source>
        <dbReference type="ARBA" id="ARBA00022842"/>
    </source>
</evidence>
<dbReference type="GO" id="GO:0008413">
    <property type="term" value="F:8-oxo-7,8-dihydroguanosine triphosphate pyrophosphatase activity"/>
    <property type="evidence" value="ECO:0007669"/>
    <property type="project" value="TreeGrafter"/>
</dbReference>
<dbReference type="GO" id="GO:0006260">
    <property type="term" value="P:DNA replication"/>
    <property type="evidence" value="ECO:0007669"/>
    <property type="project" value="UniProtKB-KW"/>
</dbReference>
<comment type="caution">
    <text evidence="14">The sequence shown here is derived from an EMBL/GenBank/DDBJ whole genome shotgun (WGS) entry which is preliminary data.</text>
</comment>
<keyword evidence="8" id="KW-0460">Magnesium</keyword>
<evidence type="ECO:0000256" key="9">
    <source>
        <dbReference type="ARBA" id="ARBA00023204"/>
    </source>
</evidence>
<evidence type="ECO:0000259" key="13">
    <source>
        <dbReference type="PROSITE" id="PS51462"/>
    </source>
</evidence>
<dbReference type="EMBL" id="SMBP01000020">
    <property type="protein sequence ID" value="TCU56251.1"/>
    <property type="molecule type" value="Genomic_DNA"/>
</dbReference>
<dbReference type="CDD" id="cd03425">
    <property type="entry name" value="NUDIX_MutT_NudA_like"/>
    <property type="match status" value="1"/>
</dbReference>
<feature type="domain" description="Nudix hydrolase" evidence="13">
    <location>
        <begin position="1"/>
        <end position="128"/>
    </location>
</feature>
<dbReference type="AlphaFoldDB" id="A0A4R3T3U3"/>
<proteinExistence type="inferred from homology"/>
<dbReference type="InterPro" id="IPR015797">
    <property type="entry name" value="NUDIX_hydrolase-like_dom_sf"/>
</dbReference>
<dbReference type="PROSITE" id="PS00893">
    <property type="entry name" value="NUDIX_BOX"/>
    <property type="match status" value="1"/>
</dbReference>
<dbReference type="PRINTS" id="PR00502">
    <property type="entry name" value="NUDIXFAMILY"/>
</dbReference>
<dbReference type="Gene3D" id="3.90.79.10">
    <property type="entry name" value="Nucleoside Triphosphate Pyrophosphohydrolase"/>
    <property type="match status" value="1"/>
</dbReference>
<evidence type="ECO:0000256" key="5">
    <source>
        <dbReference type="ARBA" id="ARBA00022723"/>
    </source>
</evidence>
<evidence type="ECO:0000256" key="3">
    <source>
        <dbReference type="ARBA" id="ARBA00022457"/>
    </source>
</evidence>
<dbReference type="InterPro" id="IPR000086">
    <property type="entry name" value="NUDIX_hydrolase_dom"/>
</dbReference>
<evidence type="ECO:0000313" key="15">
    <source>
        <dbReference type="Proteomes" id="UP000295773"/>
    </source>
</evidence>
<dbReference type="GO" id="GO:0044716">
    <property type="term" value="F:8-oxo-GDP phosphatase activity"/>
    <property type="evidence" value="ECO:0007669"/>
    <property type="project" value="TreeGrafter"/>
</dbReference>
<organism evidence="14 15">
    <name type="scientific">Longicatena caecimuris</name>
    <dbReference type="NCBI Taxonomy" id="1796635"/>
    <lineage>
        <taxon>Bacteria</taxon>
        <taxon>Bacillati</taxon>
        <taxon>Bacillota</taxon>
        <taxon>Erysipelotrichia</taxon>
        <taxon>Erysipelotrichales</taxon>
        <taxon>Erysipelotrichaceae</taxon>
        <taxon>Longicatena</taxon>
    </lineage>
</organism>
<keyword evidence="3" id="KW-0515">Mutator protein</keyword>
<dbReference type="InterPro" id="IPR047127">
    <property type="entry name" value="MutT-like"/>
</dbReference>
<dbReference type="InterPro" id="IPR020476">
    <property type="entry name" value="Nudix_hydrolase"/>
</dbReference>
<reference evidence="14 15" key="1">
    <citation type="submission" date="2019-03" db="EMBL/GenBank/DDBJ databases">
        <title>Genomic Encyclopedia of Type Strains, Phase IV (KMG-IV): sequencing the most valuable type-strain genomes for metagenomic binning, comparative biology and taxonomic classification.</title>
        <authorList>
            <person name="Goeker M."/>
        </authorList>
    </citation>
    <scope>NUCLEOTIDE SEQUENCE [LARGE SCALE GENOMIC DNA]</scope>
    <source>
        <strain evidence="14 15">DSM 29481</strain>
    </source>
</reference>
<dbReference type="RefSeq" id="WP_132225391.1">
    <property type="nucleotide sequence ID" value="NZ_JADPGE010000016.1"/>
</dbReference>
<gene>
    <name evidence="14" type="ORF">EDD61_12050</name>
</gene>
<evidence type="ECO:0000256" key="12">
    <source>
        <dbReference type="RuleBase" id="RU003476"/>
    </source>
</evidence>
<keyword evidence="7 12" id="KW-0378">Hydrolase</keyword>
<evidence type="ECO:0000313" key="14">
    <source>
        <dbReference type="EMBL" id="TCU56251.1"/>
    </source>
</evidence>
<dbReference type="EC" id="3.6.1.55" evidence="11"/>
<evidence type="ECO:0000256" key="11">
    <source>
        <dbReference type="ARBA" id="ARBA00038905"/>
    </source>
</evidence>
<name>A0A4R3T3U3_9FIRM</name>
<protein>
    <recommendedName>
        <fullName evidence="11">8-oxo-dGTP diphosphatase</fullName>
        <ecNumber evidence="11">3.6.1.55</ecNumber>
    </recommendedName>
</protein>
<evidence type="ECO:0000256" key="10">
    <source>
        <dbReference type="ARBA" id="ARBA00035861"/>
    </source>
</evidence>
<keyword evidence="15" id="KW-1185">Reference proteome</keyword>
<evidence type="ECO:0000256" key="6">
    <source>
        <dbReference type="ARBA" id="ARBA00022763"/>
    </source>
</evidence>
<keyword evidence="5" id="KW-0479">Metal-binding</keyword>
<dbReference type="Proteomes" id="UP000295773">
    <property type="component" value="Unassembled WGS sequence"/>
</dbReference>
<dbReference type="Pfam" id="PF00293">
    <property type="entry name" value="NUDIX"/>
    <property type="match status" value="1"/>
</dbReference>
<evidence type="ECO:0000256" key="2">
    <source>
        <dbReference type="ARBA" id="ARBA00005582"/>
    </source>
</evidence>
<dbReference type="GO" id="GO:0044715">
    <property type="term" value="F:8-oxo-dGDP phosphatase activity"/>
    <property type="evidence" value="ECO:0007669"/>
    <property type="project" value="TreeGrafter"/>
</dbReference>
<dbReference type="PANTHER" id="PTHR47707">
    <property type="entry name" value="8-OXO-DGTP DIPHOSPHATASE"/>
    <property type="match status" value="1"/>
</dbReference>
<evidence type="ECO:0000256" key="1">
    <source>
        <dbReference type="ARBA" id="ARBA00001946"/>
    </source>
</evidence>
<dbReference type="GO" id="GO:0035539">
    <property type="term" value="F:8-oxo-7,8-dihydrodeoxyguanosine triphosphate pyrophosphatase activity"/>
    <property type="evidence" value="ECO:0007669"/>
    <property type="project" value="UniProtKB-EC"/>
</dbReference>
<dbReference type="PANTHER" id="PTHR47707:SF1">
    <property type="entry name" value="NUDIX HYDROLASE FAMILY PROTEIN"/>
    <property type="match status" value="1"/>
</dbReference>
<comment type="cofactor">
    <cofactor evidence="1">
        <name>Mg(2+)</name>
        <dbReference type="ChEBI" id="CHEBI:18420"/>
    </cofactor>
</comment>
<dbReference type="PROSITE" id="PS51462">
    <property type="entry name" value="NUDIX"/>
    <property type="match status" value="1"/>
</dbReference>
<dbReference type="GO" id="GO:0006281">
    <property type="term" value="P:DNA repair"/>
    <property type="evidence" value="ECO:0007669"/>
    <property type="project" value="UniProtKB-KW"/>
</dbReference>
<dbReference type="InterPro" id="IPR020084">
    <property type="entry name" value="NUDIX_hydrolase_CS"/>
</dbReference>
<comment type="similarity">
    <text evidence="2 12">Belongs to the Nudix hydrolase family.</text>
</comment>
<sequence length="132" mass="15072">MKTMEIVCGILHDQEGYLIARRGKGIHENIWEFPGGKVESGETKEEAILRELKEELNLTCQIICYLTSIEDVREDVILHVHAYVCKAICGEMKLSAHHEVRKVALDEISAYPFEKADTPILEALKAYEHKHL</sequence>
<keyword evidence="4" id="KW-0235">DNA replication</keyword>
<dbReference type="GO" id="GO:0046872">
    <property type="term" value="F:metal ion binding"/>
    <property type="evidence" value="ECO:0007669"/>
    <property type="project" value="UniProtKB-KW"/>
</dbReference>
<accession>A0A4R3T3U3</accession>
<evidence type="ECO:0000256" key="4">
    <source>
        <dbReference type="ARBA" id="ARBA00022705"/>
    </source>
</evidence>
<dbReference type="SUPFAM" id="SSF55811">
    <property type="entry name" value="Nudix"/>
    <property type="match status" value="1"/>
</dbReference>
<evidence type="ECO:0000256" key="7">
    <source>
        <dbReference type="ARBA" id="ARBA00022801"/>
    </source>
</evidence>
<keyword evidence="6" id="KW-0227">DNA damage</keyword>
<keyword evidence="9" id="KW-0234">DNA repair</keyword>
<comment type="catalytic activity">
    <reaction evidence="10">
        <text>8-oxo-dGTP + H2O = 8-oxo-dGMP + diphosphate + H(+)</text>
        <dbReference type="Rhea" id="RHEA:31575"/>
        <dbReference type="ChEBI" id="CHEBI:15377"/>
        <dbReference type="ChEBI" id="CHEBI:15378"/>
        <dbReference type="ChEBI" id="CHEBI:33019"/>
        <dbReference type="ChEBI" id="CHEBI:63224"/>
        <dbReference type="ChEBI" id="CHEBI:77896"/>
        <dbReference type="EC" id="3.6.1.55"/>
    </reaction>
</comment>